<protein>
    <submittedName>
        <fullName evidence="2">DsbDgamma</fullName>
    </submittedName>
</protein>
<dbReference type="PROSITE" id="PS51352">
    <property type="entry name" value="THIOREDOXIN_2"/>
    <property type="match status" value="1"/>
</dbReference>
<name>A0A8S5S2G9_9CAUD</name>
<proteinExistence type="predicted"/>
<dbReference type="PANTHER" id="PTHR32234">
    <property type="entry name" value="THIOL:DISULFIDE INTERCHANGE PROTEIN DSBD"/>
    <property type="match status" value="1"/>
</dbReference>
<dbReference type="InterPro" id="IPR017937">
    <property type="entry name" value="Thioredoxin_CS"/>
</dbReference>
<evidence type="ECO:0000313" key="2">
    <source>
        <dbReference type="EMBL" id="DAF45204.1"/>
    </source>
</evidence>
<accession>A0A8S5S2G9</accession>
<reference evidence="2" key="1">
    <citation type="journal article" date="2021" name="Proc. Natl. Acad. Sci. U.S.A.">
        <title>A Catalog of Tens of Thousands of Viruses from Human Metagenomes Reveals Hidden Associations with Chronic Diseases.</title>
        <authorList>
            <person name="Tisza M.J."/>
            <person name="Buck C.B."/>
        </authorList>
    </citation>
    <scope>NUCLEOTIDE SEQUENCE</scope>
    <source>
        <strain evidence="2">CtBLh2</strain>
    </source>
</reference>
<dbReference type="PANTHER" id="PTHR32234:SF0">
    <property type="entry name" value="THIOL:DISULFIDE INTERCHANGE PROTEIN DSBD"/>
    <property type="match status" value="1"/>
</dbReference>
<feature type="domain" description="Thioredoxin" evidence="1">
    <location>
        <begin position="29"/>
        <end position="152"/>
    </location>
</feature>
<dbReference type="EMBL" id="BK032514">
    <property type="protein sequence ID" value="DAF45204.1"/>
    <property type="molecule type" value="Genomic_DNA"/>
</dbReference>
<dbReference type="InterPro" id="IPR036249">
    <property type="entry name" value="Thioredoxin-like_sf"/>
</dbReference>
<sequence length="159" mass="17776">MSCSGAELAPRAATNDTLFMKKAILATLLLLGAVASRAQVRFEALSTDALRERAMKSGKLVFIELHADWCPPCRVMEREVFSDREVGEFFERHFVAARYDTDRRTGRALMKRYGSGAIPLGLVFDTEGNLLGRIQGAAAPEVYLNDLREILARRGRDRK</sequence>
<dbReference type="PROSITE" id="PS00194">
    <property type="entry name" value="THIOREDOXIN_1"/>
    <property type="match status" value="1"/>
</dbReference>
<dbReference type="Gene3D" id="3.40.30.10">
    <property type="entry name" value="Glutaredoxin"/>
    <property type="match status" value="1"/>
</dbReference>
<evidence type="ECO:0000259" key="1">
    <source>
        <dbReference type="PROSITE" id="PS51352"/>
    </source>
</evidence>
<dbReference type="InterPro" id="IPR013766">
    <property type="entry name" value="Thioredoxin_domain"/>
</dbReference>
<dbReference type="SUPFAM" id="SSF52833">
    <property type="entry name" value="Thioredoxin-like"/>
    <property type="match status" value="1"/>
</dbReference>
<dbReference type="GO" id="GO:0015035">
    <property type="term" value="F:protein-disulfide reductase activity"/>
    <property type="evidence" value="ECO:0007669"/>
    <property type="project" value="TreeGrafter"/>
</dbReference>
<dbReference type="Pfam" id="PF13899">
    <property type="entry name" value="Thioredoxin_7"/>
    <property type="match status" value="1"/>
</dbReference>
<organism evidence="2">
    <name type="scientific">Siphoviridae sp. ctBLh2</name>
    <dbReference type="NCBI Taxonomy" id="2827803"/>
    <lineage>
        <taxon>Viruses</taxon>
        <taxon>Duplodnaviria</taxon>
        <taxon>Heunggongvirae</taxon>
        <taxon>Uroviricota</taxon>
        <taxon>Caudoviricetes</taxon>
    </lineage>
</organism>